<keyword evidence="3" id="KW-1185">Reference proteome</keyword>
<name>A0AAJ0D5U1_9PEZI</name>
<dbReference type="EMBL" id="JAWDJX010000074">
    <property type="protein sequence ID" value="KAK3046925.1"/>
    <property type="molecule type" value="Genomic_DNA"/>
</dbReference>
<feature type="domain" description="BTB" evidence="1">
    <location>
        <begin position="20"/>
        <end position="105"/>
    </location>
</feature>
<dbReference type="InterPro" id="IPR000210">
    <property type="entry name" value="BTB/POZ_dom"/>
</dbReference>
<comment type="caution">
    <text evidence="2">The sequence shown here is derived from an EMBL/GenBank/DDBJ whole genome shotgun (WGS) entry which is preliminary data.</text>
</comment>
<evidence type="ECO:0000259" key="1">
    <source>
        <dbReference type="PROSITE" id="PS50097"/>
    </source>
</evidence>
<proteinExistence type="predicted"/>
<evidence type="ECO:0000313" key="2">
    <source>
        <dbReference type="EMBL" id="KAK3046925.1"/>
    </source>
</evidence>
<dbReference type="SUPFAM" id="SSF54695">
    <property type="entry name" value="POZ domain"/>
    <property type="match status" value="1"/>
</dbReference>
<sequence>MARDLLREGVKDLFNSPDMSDLTIRCQGHTWRVHKAVLSTQSDYFSCAIKNGFKVIRDACASWRHRTNTTGQETHENLVTLHEDDPNIVHLMLEFLYRGEYHATLLPGDVLSIPEIHVRVLELADKYLLPDLRKVAINHFENITTSDLPCDYGWHSEAYGKAIVYIYNNMTANVSEHLRRVILVSVVGERIKSIFGAENDEPGRYIRPALSQAPCFSTAVALFLGCLAVPTEAEHW</sequence>
<dbReference type="PROSITE" id="PS50097">
    <property type="entry name" value="BTB"/>
    <property type="match status" value="1"/>
</dbReference>
<dbReference type="CDD" id="cd18186">
    <property type="entry name" value="BTB_POZ_ZBTB_KLHL-like"/>
    <property type="match status" value="1"/>
</dbReference>
<dbReference type="SMART" id="SM00225">
    <property type="entry name" value="BTB"/>
    <property type="match status" value="1"/>
</dbReference>
<dbReference type="AlphaFoldDB" id="A0AAJ0D5U1"/>
<reference evidence="2" key="1">
    <citation type="submission" date="2023-04" db="EMBL/GenBank/DDBJ databases">
        <title>Black Yeasts Isolated from many extreme environments.</title>
        <authorList>
            <person name="Coleine C."/>
            <person name="Stajich J.E."/>
            <person name="Selbmann L."/>
        </authorList>
    </citation>
    <scope>NUCLEOTIDE SEQUENCE</scope>
    <source>
        <strain evidence="2">CCFEE 5312</strain>
    </source>
</reference>
<dbReference type="PANTHER" id="PTHR47843:SF5">
    <property type="entry name" value="BTB_POZ DOMAIN PROTEIN"/>
    <property type="match status" value="1"/>
</dbReference>
<dbReference type="Proteomes" id="UP001271007">
    <property type="component" value="Unassembled WGS sequence"/>
</dbReference>
<gene>
    <name evidence="2" type="ORF">LTR09_011609</name>
</gene>
<evidence type="ECO:0000313" key="3">
    <source>
        <dbReference type="Proteomes" id="UP001271007"/>
    </source>
</evidence>
<accession>A0AAJ0D5U1</accession>
<dbReference type="PANTHER" id="PTHR47843">
    <property type="entry name" value="BTB DOMAIN-CONTAINING PROTEIN-RELATED"/>
    <property type="match status" value="1"/>
</dbReference>
<dbReference type="Pfam" id="PF00651">
    <property type="entry name" value="BTB"/>
    <property type="match status" value="1"/>
</dbReference>
<organism evidence="2 3">
    <name type="scientific">Extremus antarcticus</name>
    <dbReference type="NCBI Taxonomy" id="702011"/>
    <lineage>
        <taxon>Eukaryota</taxon>
        <taxon>Fungi</taxon>
        <taxon>Dikarya</taxon>
        <taxon>Ascomycota</taxon>
        <taxon>Pezizomycotina</taxon>
        <taxon>Dothideomycetes</taxon>
        <taxon>Dothideomycetidae</taxon>
        <taxon>Mycosphaerellales</taxon>
        <taxon>Extremaceae</taxon>
        <taxon>Extremus</taxon>
    </lineage>
</organism>
<dbReference type="Gene3D" id="3.30.710.10">
    <property type="entry name" value="Potassium Channel Kv1.1, Chain A"/>
    <property type="match status" value="1"/>
</dbReference>
<dbReference type="InterPro" id="IPR011333">
    <property type="entry name" value="SKP1/BTB/POZ_sf"/>
</dbReference>
<protein>
    <recommendedName>
        <fullName evidence="1">BTB domain-containing protein</fullName>
    </recommendedName>
</protein>